<dbReference type="EMBL" id="LAVV01007386">
    <property type="protein sequence ID" value="KNZ56114.1"/>
    <property type="molecule type" value="Genomic_DNA"/>
</dbReference>
<gene>
    <name evidence="3" type="ORF">VP01_2495g7</name>
</gene>
<dbReference type="Proteomes" id="UP000037035">
    <property type="component" value="Unassembled WGS sequence"/>
</dbReference>
<protein>
    <recommendedName>
        <fullName evidence="2">EH domain-containing protein</fullName>
    </recommendedName>
</protein>
<proteinExistence type="predicted"/>
<accession>A0A0L6V5X4</accession>
<reference evidence="3 4" key="1">
    <citation type="submission" date="2015-08" db="EMBL/GenBank/DDBJ databases">
        <title>Next Generation Sequencing and Analysis of the Genome of Puccinia sorghi L Schw, the Causal Agent of Maize Common Rust.</title>
        <authorList>
            <person name="Rochi L."/>
            <person name="Burguener G."/>
            <person name="Darino M."/>
            <person name="Turjanski A."/>
            <person name="Kreff E."/>
            <person name="Dieguez M.J."/>
            <person name="Sacco F."/>
        </authorList>
    </citation>
    <scope>NUCLEOTIDE SEQUENCE [LARGE SCALE GENOMIC DNA]</scope>
    <source>
        <strain evidence="3 4">RO10H11247</strain>
    </source>
</reference>
<evidence type="ECO:0000313" key="4">
    <source>
        <dbReference type="Proteomes" id="UP000037035"/>
    </source>
</evidence>
<evidence type="ECO:0000256" key="1">
    <source>
        <dbReference type="SAM" id="MobiDB-lite"/>
    </source>
</evidence>
<keyword evidence="4" id="KW-1185">Reference proteome</keyword>
<feature type="region of interest" description="Disordered" evidence="1">
    <location>
        <begin position="59"/>
        <end position="97"/>
    </location>
</feature>
<dbReference type="AlphaFoldDB" id="A0A0L6V5X4"/>
<feature type="compositionally biased region" description="Pro residues" evidence="1">
    <location>
        <begin position="61"/>
        <end position="71"/>
    </location>
</feature>
<feature type="domain" description="EH" evidence="2">
    <location>
        <begin position="150"/>
        <end position="202"/>
    </location>
</feature>
<dbReference type="Pfam" id="PF12763">
    <property type="entry name" value="EH"/>
    <property type="match status" value="1"/>
</dbReference>
<dbReference type="InterPro" id="IPR011992">
    <property type="entry name" value="EF-hand-dom_pair"/>
</dbReference>
<organism evidence="3 4">
    <name type="scientific">Puccinia sorghi</name>
    <dbReference type="NCBI Taxonomy" id="27349"/>
    <lineage>
        <taxon>Eukaryota</taxon>
        <taxon>Fungi</taxon>
        <taxon>Dikarya</taxon>
        <taxon>Basidiomycota</taxon>
        <taxon>Pucciniomycotina</taxon>
        <taxon>Pucciniomycetes</taxon>
        <taxon>Pucciniales</taxon>
        <taxon>Pucciniaceae</taxon>
        <taxon>Puccinia</taxon>
    </lineage>
</organism>
<dbReference type="Gene3D" id="1.10.238.10">
    <property type="entry name" value="EF-hand"/>
    <property type="match status" value="1"/>
</dbReference>
<dbReference type="OrthoDB" id="2507694at2759"/>
<dbReference type="SUPFAM" id="SSF47473">
    <property type="entry name" value="EF-hand"/>
    <property type="match status" value="1"/>
</dbReference>
<name>A0A0L6V5X4_9BASI</name>
<evidence type="ECO:0000313" key="3">
    <source>
        <dbReference type="EMBL" id="KNZ56114.1"/>
    </source>
</evidence>
<dbReference type="InterPro" id="IPR000261">
    <property type="entry name" value="EH_dom"/>
</dbReference>
<evidence type="ECO:0000259" key="2">
    <source>
        <dbReference type="Pfam" id="PF12763"/>
    </source>
</evidence>
<feature type="compositionally biased region" description="Basic residues" evidence="1">
    <location>
        <begin position="75"/>
        <end position="94"/>
    </location>
</feature>
<dbReference type="VEuPathDB" id="FungiDB:VP01_2495g7"/>
<sequence>MNTITTTHPSIDQLISFYNNSTHNAIKYQQACLTAPNKKSDVISEDCYQINLQQWLSLGQPPAPPAKPEPPAVVHVRRSHRGPRPPVPPRRRATSRAARLVMPDPRWRKAARDGEPHIPLDAFRKAMQCLWASLIGSHLPPGPGSFDMHEPNVTLPGSVIRKVWTRSGLSLKELASIWDALDVTKSGSLNYEQFVLGTYQISKMRQEFGLVWEQEASSLQELPPLYASSPPIIDILDRHAPLLLNSPYKF</sequence>
<comment type="caution">
    <text evidence="3">The sequence shown here is derived from an EMBL/GenBank/DDBJ whole genome shotgun (WGS) entry which is preliminary data.</text>
</comment>